<reference evidence="12" key="1">
    <citation type="journal article" date="2020" name="Stud. Mycol.">
        <title>101 Dothideomycetes genomes: a test case for predicting lifestyles and emergence of pathogens.</title>
        <authorList>
            <person name="Haridas S."/>
            <person name="Albert R."/>
            <person name="Binder M."/>
            <person name="Bloem J."/>
            <person name="Labutti K."/>
            <person name="Salamov A."/>
            <person name="Andreopoulos B."/>
            <person name="Baker S."/>
            <person name="Barry K."/>
            <person name="Bills G."/>
            <person name="Bluhm B."/>
            <person name="Cannon C."/>
            <person name="Castanera R."/>
            <person name="Culley D."/>
            <person name="Daum C."/>
            <person name="Ezra D."/>
            <person name="Gonzalez J."/>
            <person name="Henrissat B."/>
            <person name="Kuo A."/>
            <person name="Liang C."/>
            <person name="Lipzen A."/>
            <person name="Lutzoni F."/>
            <person name="Magnuson J."/>
            <person name="Mondo S."/>
            <person name="Nolan M."/>
            <person name="Ohm R."/>
            <person name="Pangilinan J."/>
            <person name="Park H.-J."/>
            <person name="Ramirez L."/>
            <person name="Alfaro M."/>
            <person name="Sun H."/>
            <person name="Tritt A."/>
            <person name="Yoshinaga Y."/>
            <person name="Zwiers L.-H."/>
            <person name="Turgeon B."/>
            <person name="Goodwin S."/>
            <person name="Spatafora J."/>
            <person name="Crous P."/>
            <person name="Grigoriev I."/>
        </authorList>
    </citation>
    <scope>NUCLEOTIDE SEQUENCE</scope>
    <source>
        <strain evidence="12">ATCC 36951</strain>
    </source>
</reference>
<comment type="cofactor">
    <cofactor evidence="1">
        <name>K(+)</name>
        <dbReference type="ChEBI" id="CHEBI:29103"/>
    </cofactor>
</comment>
<comment type="catalytic activity">
    <reaction evidence="7">
        <text>an acyl-CoA + acetyl-CoA = a 3-oxoacyl-CoA + CoA</text>
        <dbReference type="Rhea" id="RHEA:21564"/>
        <dbReference type="ChEBI" id="CHEBI:57287"/>
        <dbReference type="ChEBI" id="CHEBI:57288"/>
        <dbReference type="ChEBI" id="CHEBI:58342"/>
        <dbReference type="ChEBI" id="CHEBI:90726"/>
        <dbReference type="EC" id="2.3.1.16"/>
    </reaction>
</comment>
<evidence type="ECO:0000256" key="9">
    <source>
        <dbReference type="RuleBase" id="RU003557"/>
    </source>
</evidence>
<accession>A0A6A6C089</accession>
<dbReference type="GO" id="GO:0005777">
    <property type="term" value="C:peroxisome"/>
    <property type="evidence" value="ECO:0007669"/>
    <property type="project" value="TreeGrafter"/>
</dbReference>
<dbReference type="InterPro" id="IPR002155">
    <property type="entry name" value="Thiolase"/>
</dbReference>
<dbReference type="NCBIfam" id="TIGR01930">
    <property type="entry name" value="AcCoA-C-Actrans"/>
    <property type="match status" value="1"/>
</dbReference>
<keyword evidence="13" id="KW-1185">Reference proteome</keyword>
<organism evidence="12 13">
    <name type="scientific">Zasmidium cellare ATCC 36951</name>
    <dbReference type="NCBI Taxonomy" id="1080233"/>
    <lineage>
        <taxon>Eukaryota</taxon>
        <taxon>Fungi</taxon>
        <taxon>Dikarya</taxon>
        <taxon>Ascomycota</taxon>
        <taxon>Pezizomycotina</taxon>
        <taxon>Dothideomycetes</taxon>
        <taxon>Dothideomycetidae</taxon>
        <taxon>Mycosphaerellales</taxon>
        <taxon>Mycosphaerellaceae</taxon>
        <taxon>Zasmidium</taxon>
    </lineage>
</organism>
<sequence length="412" mass="44194">MATQRLSDFAAQLLPGQKPLDKITQKNPDDIVITFATRTPLAKGRKGGLKDTPLDGIVFKILEKTLQKSRIDPQLVEDVCLGNVSDAKAAYYCRAALLAAGFPITTAGSSVNRFCSSGLKAVQDIANQITTGSIEIGIAVGAESMTAGGDRLTRPFVDDIMNANQDARDCMQPMGQTSENVGKDFNISREQQDRYAAESYRRAEVAQKAGWFDDEITPITVKLDGKDVTLTKDEGPRWGTTFESLNKIRPAFPDYGDKSTGGNSSQVTDGAAAILLMKRSKALELGQPIMAKFVGATVAGLAPRIMGIGPSIAVPKLLSKFGLTVDDIDLFELNEAFASMAVYCKDTLKIDWQKMNPRGGAIALGHPLGCTGARQIVTGLSEARRQKKKVLVTTMCIGTGQGMAGLLINEQV</sequence>
<dbReference type="GeneID" id="54562939"/>
<dbReference type="InterPro" id="IPR020617">
    <property type="entry name" value="Thiolase_C"/>
</dbReference>
<evidence type="ECO:0000256" key="1">
    <source>
        <dbReference type="ARBA" id="ARBA00001958"/>
    </source>
</evidence>
<dbReference type="SUPFAM" id="SSF53901">
    <property type="entry name" value="Thiolase-like"/>
    <property type="match status" value="2"/>
</dbReference>
<dbReference type="AlphaFoldDB" id="A0A6A6C089"/>
<evidence type="ECO:0000256" key="4">
    <source>
        <dbReference type="ARBA" id="ARBA00022679"/>
    </source>
</evidence>
<feature type="active site" description="Proton acceptor" evidence="8">
    <location>
        <position position="396"/>
    </location>
</feature>
<gene>
    <name evidence="12" type="ORF">M409DRAFT_29888</name>
</gene>
<keyword evidence="6 9" id="KW-0012">Acyltransferase</keyword>
<evidence type="ECO:0000259" key="10">
    <source>
        <dbReference type="Pfam" id="PF00108"/>
    </source>
</evidence>
<evidence type="ECO:0000313" key="12">
    <source>
        <dbReference type="EMBL" id="KAF2159570.1"/>
    </source>
</evidence>
<evidence type="ECO:0000313" key="13">
    <source>
        <dbReference type="Proteomes" id="UP000799537"/>
    </source>
</evidence>
<dbReference type="InterPro" id="IPR050215">
    <property type="entry name" value="Thiolase-like_sf_Thiolase"/>
</dbReference>
<dbReference type="InterPro" id="IPR020613">
    <property type="entry name" value="Thiolase_CS"/>
</dbReference>
<evidence type="ECO:0000259" key="11">
    <source>
        <dbReference type="Pfam" id="PF02803"/>
    </source>
</evidence>
<dbReference type="PANTHER" id="PTHR43853:SF10">
    <property type="entry name" value="ACETYL-COA C-ACETYLTRANSFERASE"/>
    <property type="match status" value="1"/>
</dbReference>
<dbReference type="InterPro" id="IPR020616">
    <property type="entry name" value="Thiolase_N"/>
</dbReference>
<keyword evidence="4 9" id="KW-0808">Transferase</keyword>
<dbReference type="PIRSF" id="PIRSF000429">
    <property type="entry name" value="Ac-CoA_Ac_transf"/>
    <property type="match status" value="1"/>
</dbReference>
<keyword evidence="5" id="KW-0630">Potassium</keyword>
<dbReference type="InterPro" id="IPR020615">
    <property type="entry name" value="Thiolase_acyl_enz_int_AS"/>
</dbReference>
<evidence type="ECO:0000256" key="5">
    <source>
        <dbReference type="ARBA" id="ARBA00022958"/>
    </source>
</evidence>
<dbReference type="Pfam" id="PF00108">
    <property type="entry name" value="Thiolase_N"/>
    <property type="match status" value="1"/>
</dbReference>
<dbReference type="InterPro" id="IPR016039">
    <property type="entry name" value="Thiolase-like"/>
</dbReference>
<evidence type="ECO:0008006" key="14">
    <source>
        <dbReference type="Google" id="ProtNLM"/>
    </source>
</evidence>
<comment type="similarity">
    <text evidence="3 9">Belongs to the thiolase-like superfamily. Thiolase family.</text>
</comment>
<evidence type="ECO:0000256" key="7">
    <source>
        <dbReference type="ARBA" id="ARBA00047605"/>
    </source>
</evidence>
<dbReference type="PROSITE" id="PS00098">
    <property type="entry name" value="THIOLASE_1"/>
    <property type="match status" value="1"/>
</dbReference>
<feature type="active site" description="Acyl-thioester intermediate" evidence="8">
    <location>
        <position position="115"/>
    </location>
</feature>
<feature type="domain" description="Thiolase C-terminal" evidence="11">
    <location>
        <begin position="289"/>
        <end position="407"/>
    </location>
</feature>
<feature type="active site" description="Proton acceptor" evidence="8">
    <location>
        <position position="366"/>
    </location>
</feature>
<dbReference type="Proteomes" id="UP000799537">
    <property type="component" value="Unassembled WGS sequence"/>
</dbReference>
<dbReference type="GO" id="GO:0010124">
    <property type="term" value="P:phenylacetate catabolic process"/>
    <property type="evidence" value="ECO:0007669"/>
    <property type="project" value="TreeGrafter"/>
</dbReference>
<feature type="domain" description="Thiolase N-terminal" evidence="10">
    <location>
        <begin position="31"/>
        <end position="280"/>
    </location>
</feature>
<evidence type="ECO:0000256" key="8">
    <source>
        <dbReference type="PIRSR" id="PIRSR000429-1"/>
    </source>
</evidence>
<name>A0A6A6C089_ZASCE</name>
<evidence type="ECO:0000256" key="2">
    <source>
        <dbReference type="ARBA" id="ARBA00004872"/>
    </source>
</evidence>
<dbReference type="Gene3D" id="3.40.47.10">
    <property type="match status" value="2"/>
</dbReference>
<dbReference type="EMBL" id="ML993635">
    <property type="protein sequence ID" value="KAF2159570.1"/>
    <property type="molecule type" value="Genomic_DNA"/>
</dbReference>
<evidence type="ECO:0000256" key="6">
    <source>
        <dbReference type="ARBA" id="ARBA00023315"/>
    </source>
</evidence>
<dbReference type="OrthoDB" id="5404651at2759"/>
<comment type="pathway">
    <text evidence="2">Lipid metabolism; fatty acid metabolism.</text>
</comment>
<dbReference type="GO" id="GO:0003988">
    <property type="term" value="F:acetyl-CoA C-acyltransferase activity"/>
    <property type="evidence" value="ECO:0007669"/>
    <property type="project" value="UniProtKB-EC"/>
</dbReference>
<dbReference type="RefSeq" id="XP_033660459.1">
    <property type="nucleotide sequence ID" value="XM_033809667.1"/>
</dbReference>
<dbReference type="Pfam" id="PF02803">
    <property type="entry name" value="Thiolase_C"/>
    <property type="match status" value="1"/>
</dbReference>
<dbReference type="PANTHER" id="PTHR43853">
    <property type="entry name" value="3-KETOACYL-COA THIOLASE, PEROXISOMAL"/>
    <property type="match status" value="1"/>
</dbReference>
<evidence type="ECO:0000256" key="3">
    <source>
        <dbReference type="ARBA" id="ARBA00010982"/>
    </source>
</evidence>
<dbReference type="PROSITE" id="PS00737">
    <property type="entry name" value="THIOLASE_2"/>
    <property type="match status" value="1"/>
</dbReference>
<dbReference type="CDD" id="cd00751">
    <property type="entry name" value="thiolase"/>
    <property type="match status" value="1"/>
</dbReference>
<protein>
    <recommendedName>
        <fullName evidence="14">3-ketoacyl-CoA thiolase</fullName>
    </recommendedName>
</protein>
<proteinExistence type="inferred from homology"/>
<dbReference type="GO" id="GO:0006635">
    <property type="term" value="P:fatty acid beta-oxidation"/>
    <property type="evidence" value="ECO:0007669"/>
    <property type="project" value="TreeGrafter"/>
</dbReference>